<evidence type="ECO:0000256" key="3">
    <source>
        <dbReference type="ARBA" id="ARBA00023115"/>
    </source>
</evidence>
<dbReference type="Gene3D" id="3.40.50.150">
    <property type="entry name" value="Vaccinia Virus protein VP39"/>
    <property type="match status" value="1"/>
</dbReference>
<dbReference type="Proteomes" id="UP000244193">
    <property type="component" value="Chromosome"/>
</dbReference>
<dbReference type="PANTHER" id="PTHR43317:SF1">
    <property type="entry name" value="THERMOSPERMINE SYNTHASE ACAULIS5"/>
    <property type="match status" value="1"/>
</dbReference>
<dbReference type="OrthoDB" id="650847at2"/>
<evidence type="ECO:0000313" key="6">
    <source>
        <dbReference type="EMBL" id="AWA30870.1"/>
    </source>
</evidence>
<dbReference type="NCBIfam" id="NF037959">
    <property type="entry name" value="MFS_SpdSyn"/>
    <property type="match status" value="1"/>
</dbReference>
<dbReference type="InterPro" id="IPR030374">
    <property type="entry name" value="PABS"/>
</dbReference>
<keyword evidence="3 4" id="KW-0620">Polyamine biosynthesis</keyword>
<organism evidence="6 7">
    <name type="scientific">Flavobacterium magnum</name>
    <dbReference type="NCBI Taxonomy" id="2162713"/>
    <lineage>
        <taxon>Bacteria</taxon>
        <taxon>Pseudomonadati</taxon>
        <taxon>Bacteroidota</taxon>
        <taxon>Flavobacteriia</taxon>
        <taxon>Flavobacteriales</taxon>
        <taxon>Flavobacteriaceae</taxon>
        <taxon>Flavobacterium</taxon>
    </lineage>
</organism>
<evidence type="ECO:0000256" key="4">
    <source>
        <dbReference type="PROSITE-ProRule" id="PRU00354"/>
    </source>
</evidence>
<evidence type="ECO:0000313" key="7">
    <source>
        <dbReference type="Proteomes" id="UP000244193"/>
    </source>
</evidence>
<dbReference type="SUPFAM" id="SSF53335">
    <property type="entry name" value="S-adenosyl-L-methionine-dependent methyltransferases"/>
    <property type="match status" value="1"/>
</dbReference>
<dbReference type="AlphaFoldDB" id="A0A2S0RHW7"/>
<accession>A0A2S0RHW7</accession>
<name>A0A2S0RHW7_9FLAO</name>
<dbReference type="GO" id="GO:0006596">
    <property type="term" value="P:polyamine biosynthetic process"/>
    <property type="evidence" value="ECO:0007669"/>
    <property type="project" value="UniProtKB-UniRule"/>
</dbReference>
<dbReference type="RefSeq" id="WP_108372283.1">
    <property type="nucleotide sequence ID" value="NZ_CP028811.1"/>
</dbReference>
<comment type="similarity">
    <text evidence="1">Belongs to the spermidine/spermine synthase family.</text>
</comment>
<dbReference type="PANTHER" id="PTHR43317">
    <property type="entry name" value="THERMOSPERMINE SYNTHASE ACAULIS5"/>
    <property type="match status" value="1"/>
</dbReference>
<dbReference type="CDD" id="cd02440">
    <property type="entry name" value="AdoMet_MTases"/>
    <property type="match status" value="1"/>
</dbReference>
<keyword evidence="7" id="KW-1185">Reference proteome</keyword>
<dbReference type="EMBL" id="CP028811">
    <property type="protein sequence ID" value="AWA30870.1"/>
    <property type="molecule type" value="Genomic_DNA"/>
</dbReference>
<dbReference type="Pfam" id="PF01564">
    <property type="entry name" value="Spermine_synth"/>
    <property type="match status" value="1"/>
</dbReference>
<keyword evidence="2 4" id="KW-0808">Transferase</keyword>
<evidence type="ECO:0000259" key="5">
    <source>
        <dbReference type="PROSITE" id="PS51006"/>
    </source>
</evidence>
<gene>
    <name evidence="6" type="ORF">HYN48_12715</name>
</gene>
<evidence type="ECO:0000256" key="1">
    <source>
        <dbReference type="ARBA" id="ARBA00007867"/>
    </source>
</evidence>
<dbReference type="KEGG" id="fmg:HYN48_12715"/>
<evidence type="ECO:0000256" key="2">
    <source>
        <dbReference type="ARBA" id="ARBA00022679"/>
    </source>
</evidence>
<reference evidence="6 7" key="1">
    <citation type="submission" date="2018-04" db="EMBL/GenBank/DDBJ databases">
        <title>Genome sequencing of Flavobacterium sp. HYN0048.</title>
        <authorList>
            <person name="Yi H."/>
            <person name="Baek C."/>
        </authorList>
    </citation>
    <scope>NUCLEOTIDE SEQUENCE [LARGE SCALE GENOMIC DNA]</scope>
    <source>
        <strain evidence="6 7">HYN0048</strain>
    </source>
</reference>
<dbReference type="PROSITE" id="PS51006">
    <property type="entry name" value="PABS_2"/>
    <property type="match status" value="1"/>
</dbReference>
<feature type="domain" description="PABS" evidence="5">
    <location>
        <begin position="93"/>
        <end position="222"/>
    </location>
</feature>
<dbReference type="GO" id="GO:0016740">
    <property type="term" value="F:transferase activity"/>
    <property type="evidence" value="ECO:0007669"/>
    <property type="project" value="UniProtKB-UniRule"/>
</dbReference>
<protein>
    <submittedName>
        <fullName evidence="6">Spermidine synthase</fullName>
    </submittedName>
</protein>
<dbReference type="InterPro" id="IPR029063">
    <property type="entry name" value="SAM-dependent_MTases_sf"/>
</dbReference>
<proteinExistence type="inferred from homology"/>
<sequence>MVRRLLSYIIPVNVASRKSEWSKNLEITWNNGELVMDSKNTNYSYGSLQRILRKGLQAIGYKSILDMQHILVLGVAGGSVIKTITDEIRFSGKITGVDIDAQVIAMANEFFGLDAIPNLEIVIDDAFEFVLKTKDRYDLIIVDIFQDTAMPNFLFESFFSKRIHFLLRPNGILLFNTMLLDSKDNLRNEEYVSDLDLLGFRTQIIPRVEEHNELIIARKSDA</sequence>
<feature type="active site" description="Proton acceptor" evidence="4">
    <location>
        <position position="143"/>
    </location>
</feature>